<evidence type="ECO:0000313" key="3">
    <source>
        <dbReference type="EMBL" id="KAK3309528.1"/>
    </source>
</evidence>
<evidence type="ECO:0000256" key="1">
    <source>
        <dbReference type="ARBA" id="ARBA00009207"/>
    </source>
</evidence>
<name>A0AAJ0M577_9PEZI</name>
<dbReference type="AlphaFoldDB" id="A0AAJ0M577"/>
<feature type="compositionally biased region" description="Acidic residues" evidence="2">
    <location>
        <begin position="561"/>
        <end position="571"/>
    </location>
</feature>
<feature type="region of interest" description="Disordered" evidence="2">
    <location>
        <begin position="48"/>
        <end position="138"/>
    </location>
</feature>
<dbReference type="GeneID" id="87888342"/>
<dbReference type="GO" id="GO:0005737">
    <property type="term" value="C:cytoplasm"/>
    <property type="evidence" value="ECO:0007669"/>
    <property type="project" value="TreeGrafter"/>
</dbReference>
<dbReference type="Proteomes" id="UP001273166">
    <property type="component" value="Unassembled WGS sequence"/>
</dbReference>
<feature type="compositionally biased region" description="Basic and acidic residues" evidence="2">
    <location>
        <begin position="479"/>
        <end position="488"/>
    </location>
</feature>
<feature type="region of interest" description="Disordered" evidence="2">
    <location>
        <begin position="365"/>
        <end position="429"/>
    </location>
</feature>
<comment type="similarity">
    <text evidence="1">Belongs to the PPP4R2 family.</text>
</comment>
<proteinExistence type="inferred from homology"/>
<reference evidence="3" key="1">
    <citation type="journal article" date="2023" name="Mol. Phylogenet. Evol.">
        <title>Genome-scale phylogeny and comparative genomics of the fungal order Sordariales.</title>
        <authorList>
            <person name="Hensen N."/>
            <person name="Bonometti L."/>
            <person name="Westerberg I."/>
            <person name="Brannstrom I.O."/>
            <person name="Guillou S."/>
            <person name="Cros-Aarteil S."/>
            <person name="Calhoun S."/>
            <person name="Haridas S."/>
            <person name="Kuo A."/>
            <person name="Mondo S."/>
            <person name="Pangilinan J."/>
            <person name="Riley R."/>
            <person name="LaButti K."/>
            <person name="Andreopoulos B."/>
            <person name="Lipzen A."/>
            <person name="Chen C."/>
            <person name="Yan M."/>
            <person name="Daum C."/>
            <person name="Ng V."/>
            <person name="Clum A."/>
            <person name="Steindorff A."/>
            <person name="Ohm R.A."/>
            <person name="Martin F."/>
            <person name="Silar P."/>
            <person name="Natvig D.O."/>
            <person name="Lalanne C."/>
            <person name="Gautier V."/>
            <person name="Ament-Velasquez S.L."/>
            <person name="Kruys A."/>
            <person name="Hutchinson M.I."/>
            <person name="Powell A.J."/>
            <person name="Barry K."/>
            <person name="Miller A.N."/>
            <person name="Grigoriev I.V."/>
            <person name="Debuchy R."/>
            <person name="Gladieux P."/>
            <person name="Hiltunen Thoren M."/>
            <person name="Johannesson H."/>
        </authorList>
    </citation>
    <scope>NUCLEOTIDE SEQUENCE</scope>
    <source>
        <strain evidence="3">CBS 333.67</strain>
    </source>
</reference>
<keyword evidence="4" id="KW-1185">Reference proteome</keyword>
<dbReference type="GO" id="GO:0030289">
    <property type="term" value="C:protein phosphatase 4 complex"/>
    <property type="evidence" value="ECO:0007669"/>
    <property type="project" value="InterPro"/>
</dbReference>
<evidence type="ECO:0000313" key="4">
    <source>
        <dbReference type="Proteomes" id="UP001273166"/>
    </source>
</evidence>
<evidence type="ECO:0000256" key="2">
    <source>
        <dbReference type="SAM" id="MobiDB-lite"/>
    </source>
</evidence>
<dbReference type="InterPro" id="IPR015267">
    <property type="entry name" value="PPP4R2"/>
</dbReference>
<accession>A0AAJ0M577</accession>
<feature type="compositionally biased region" description="Low complexity" evidence="2">
    <location>
        <begin position="103"/>
        <end position="130"/>
    </location>
</feature>
<feature type="region of interest" description="Disordered" evidence="2">
    <location>
        <begin position="443"/>
        <end position="617"/>
    </location>
</feature>
<protein>
    <submittedName>
        <fullName evidence="3">Uncharacterized protein</fullName>
    </submittedName>
</protein>
<feature type="compositionally biased region" description="Low complexity" evidence="2">
    <location>
        <begin position="450"/>
        <end position="460"/>
    </location>
</feature>
<dbReference type="PANTHER" id="PTHR16487">
    <property type="entry name" value="PPP4R2-RELATED PROTEIN"/>
    <property type="match status" value="1"/>
</dbReference>
<feature type="region of interest" description="Disordered" evidence="2">
    <location>
        <begin position="258"/>
        <end position="302"/>
    </location>
</feature>
<feature type="compositionally biased region" description="Low complexity" evidence="2">
    <location>
        <begin position="507"/>
        <end position="518"/>
    </location>
</feature>
<comment type="caution">
    <text evidence="3">The sequence shown here is derived from an EMBL/GenBank/DDBJ whole genome shotgun (WGS) entry which is preliminary data.</text>
</comment>
<reference evidence="3" key="2">
    <citation type="submission" date="2023-06" db="EMBL/GenBank/DDBJ databases">
        <authorList>
            <consortium name="Lawrence Berkeley National Laboratory"/>
            <person name="Mondo S.J."/>
            <person name="Hensen N."/>
            <person name="Bonometti L."/>
            <person name="Westerberg I."/>
            <person name="Brannstrom I.O."/>
            <person name="Guillou S."/>
            <person name="Cros-Aarteil S."/>
            <person name="Calhoun S."/>
            <person name="Haridas S."/>
            <person name="Kuo A."/>
            <person name="Pangilinan J."/>
            <person name="Riley R."/>
            <person name="Labutti K."/>
            <person name="Andreopoulos B."/>
            <person name="Lipzen A."/>
            <person name="Chen C."/>
            <person name="Yanf M."/>
            <person name="Daum C."/>
            <person name="Ng V."/>
            <person name="Clum A."/>
            <person name="Steindorff A."/>
            <person name="Ohm R."/>
            <person name="Martin F."/>
            <person name="Silar P."/>
            <person name="Natvig D."/>
            <person name="Lalanne C."/>
            <person name="Gautier V."/>
            <person name="Ament-Velasquez S.L."/>
            <person name="Kruys A."/>
            <person name="Hutchinson M.I."/>
            <person name="Powell A.J."/>
            <person name="Barry K."/>
            <person name="Miller A.N."/>
            <person name="Grigoriev I.V."/>
            <person name="Debuchy R."/>
            <person name="Gladieux P."/>
            <person name="Thoren M.H."/>
            <person name="Johannesson H."/>
        </authorList>
    </citation>
    <scope>NUCLEOTIDE SEQUENCE</scope>
    <source>
        <strain evidence="3">CBS 333.67</strain>
    </source>
</reference>
<sequence>MEIEAGDDILRKAAEDGSLDYAAWPDLLPLVLARIEKIAHTEFPIPAITSPVRPARPPSPRFLAPLPSSDPVEAPDQTNPPPTSSQETDKENAKPSPPSLSRGAGTSANAGPASSAPAASSSQPSAPTQQHPVTAPLPKPIADMLDEVLTVLRTDFPQYPPHTIQRLAELVLRPREHYRNVVPYLHALDRIVHVTSGANTYPLPPALPDIGAMTLLANGVGGRGAGGLSVDTAAANNLGSDEALGGALLTPIPWLSRRANAEGSDDGGDAGSSSPLSASGNPSQQFQLQQHQQRQSSHLEGRIQTENTVTIEGPNGMGSIETVSVSVNGIPSTGAGVAMLTQRSVTQGELLRQEQRAGVVPLNQLNRQQQRHRPMDTDGGDTADEDASMSDGAAEEEEEEEIPHARGPEEIGPADTGPQDPTTANYIAGAGRSLGVGRLNLEAAVGRRVQTPPTQQQEQPDGSKRASGSPDGEIIQRSPKREATDKLEAAVPKKRIREDGSTISARSSGGESQDQGQEGATGQQQKSADDKAASGDGEADSEPKRDAEGDVVLSDVAAEQAGEDEPAVDDSSENKSEAATKDEGRDRDDEGDSKTVQDGEASTGATAAESGPGSQGG</sequence>
<feature type="compositionally biased region" description="Acidic residues" evidence="2">
    <location>
        <begin position="378"/>
        <end position="401"/>
    </location>
</feature>
<dbReference type="RefSeq" id="XP_062725308.1">
    <property type="nucleotide sequence ID" value="XM_062869513.1"/>
</dbReference>
<dbReference type="PANTHER" id="PTHR16487:SF0">
    <property type="entry name" value="PROTEIN PHOSPHATASE 4 REGULATORY SUBUNIT 2-RELATED"/>
    <property type="match status" value="1"/>
</dbReference>
<organism evidence="3 4">
    <name type="scientific">Chaetomium strumarium</name>
    <dbReference type="NCBI Taxonomy" id="1170767"/>
    <lineage>
        <taxon>Eukaryota</taxon>
        <taxon>Fungi</taxon>
        <taxon>Dikarya</taxon>
        <taxon>Ascomycota</taxon>
        <taxon>Pezizomycotina</taxon>
        <taxon>Sordariomycetes</taxon>
        <taxon>Sordariomycetidae</taxon>
        <taxon>Sordariales</taxon>
        <taxon>Chaetomiaceae</taxon>
        <taxon>Chaetomium</taxon>
    </lineage>
</organism>
<dbReference type="GO" id="GO:0019888">
    <property type="term" value="F:protein phosphatase regulator activity"/>
    <property type="evidence" value="ECO:0007669"/>
    <property type="project" value="InterPro"/>
</dbReference>
<feature type="compositionally biased region" description="Low complexity" evidence="2">
    <location>
        <begin position="271"/>
        <end position="296"/>
    </location>
</feature>
<dbReference type="EMBL" id="JAUDZG010000001">
    <property type="protein sequence ID" value="KAK3309528.1"/>
    <property type="molecule type" value="Genomic_DNA"/>
</dbReference>
<gene>
    <name evidence="3" type="ORF">B0T15DRAFT_5357</name>
</gene>
<feature type="compositionally biased region" description="Basic and acidic residues" evidence="2">
    <location>
        <begin position="572"/>
        <end position="597"/>
    </location>
</feature>
<dbReference type="GO" id="GO:0005634">
    <property type="term" value="C:nucleus"/>
    <property type="evidence" value="ECO:0007669"/>
    <property type="project" value="TreeGrafter"/>
</dbReference>